<dbReference type="Pfam" id="PF00067">
    <property type="entry name" value="p450"/>
    <property type="match status" value="1"/>
</dbReference>
<dbReference type="GO" id="GO:0020037">
    <property type="term" value="F:heme binding"/>
    <property type="evidence" value="ECO:0007669"/>
    <property type="project" value="InterPro"/>
</dbReference>
<dbReference type="Proteomes" id="UP000678393">
    <property type="component" value="Unassembled WGS sequence"/>
</dbReference>
<evidence type="ECO:0000256" key="1">
    <source>
        <dbReference type="ARBA" id="ARBA00010617"/>
    </source>
</evidence>
<dbReference type="PANTHER" id="PTHR24300:SF375">
    <property type="entry name" value="CYTOCHROME P450 FAMILY"/>
    <property type="match status" value="1"/>
</dbReference>
<accession>A0A8S3ZRS1</accession>
<keyword evidence="5" id="KW-0560">Oxidoreductase</keyword>
<dbReference type="InterPro" id="IPR017972">
    <property type="entry name" value="Cyt_P450_CS"/>
</dbReference>
<dbReference type="OrthoDB" id="6057686at2759"/>
<evidence type="ECO:0008006" key="8">
    <source>
        <dbReference type="Google" id="ProtNLM"/>
    </source>
</evidence>
<dbReference type="Gene3D" id="1.10.630.10">
    <property type="entry name" value="Cytochrome P450"/>
    <property type="match status" value="1"/>
</dbReference>
<comment type="cofactor">
    <cofactor evidence="4">
        <name>heme</name>
        <dbReference type="ChEBI" id="CHEBI:30413"/>
    </cofactor>
</comment>
<proteinExistence type="inferred from homology"/>
<evidence type="ECO:0000313" key="6">
    <source>
        <dbReference type="EMBL" id="CAG5130668.1"/>
    </source>
</evidence>
<dbReference type="InterPro" id="IPR001128">
    <property type="entry name" value="Cyt_P450"/>
</dbReference>
<sequence>MFEEIEQIEGKDTDISAILTRSIKNIIYILALGERPNDPHAPDVLEEYDNALNDLSRAEVDYLLGYLPFVANIPGRIKTTVQRVKRAKKGADEMMLYGPKRTHIPGQPRGITDLLLDYQKKPGYEFMDEDETHLIGFLTTLFMAAHLTTRSTLTGMFLCLVNYPEVTKKIQQEIDSVLQGQQPRMEHKRKMPYTEAAILDTLRLTSVAPISSFRRASEDLDFEGMTIPKNTMIFINNWHIQHDEKLWEQPWRFNPDHFLDSEGNLLPVEHQIRKNSLPFGIGARACPGEIFARSRVFLFVTSILQRYDLLPPANEKMTPANFKIHDEHIQGLVRQTPPYKCRLVRRKTFYN</sequence>
<dbReference type="AlphaFoldDB" id="A0A8S3ZRS1"/>
<keyword evidence="3 4" id="KW-0408">Iron</keyword>
<keyword evidence="2 4" id="KW-0479">Metal-binding</keyword>
<dbReference type="GO" id="GO:0016712">
    <property type="term" value="F:oxidoreductase activity, acting on paired donors, with incorporation or reduction of molecular oxygen, reduced flavin or flavoprotein as one donor, and incorporation of one atom of oxygen"/>
    <property type="evidence" value="ECO:0007669"/>
    <property type="project" value="TreeGrafter"/>
</dbReference>
<organism evidence="6 7">
    <name type="scientific">Candidula unifasciata</name>
    <dbReference type="NCBI Taxonomy" id="100452"/>
    <lineage>
        <taxon>Eukaryota</taxon>
        <taxon>Metazoa</taxon>
        <taxon>Spiralia</taxon>
        <taxon>Lophotrochozoa</taxon>
        <taxon>Mollusca</taxon>
        <taxon>Gastropoda</taxon>
        <taxon>Heterobranchia</taxon>
        <taxon>Euthyneura</taxon>
        <taxon>Panpulmonata</taxon>
        <taxon>Eupulmonata</taxon>
        <taxon>Stylommatophora</taxon>
        <taxon>Helicina</taxon>
        <taxon>Helicoidea</taxon>
        <taxon>Geomitridae</taxon>
        <taxon>Candidula</taxon>
    </lineage>
</organism>
<comment type="similarity">
    <text evidence="1 5">Belongs to the cytochrome P450 family.</text>
</comment>
<feature type="binding site" description="axial binding residue" evidence="4">
    <location>
        <position position="286"/>
    </location>
    <ligand>
        <name>heme</name>
        <dbReference type="ChEBI" id="CHEBI:30413"/>
    </ligand>
    <ligandPart>
        <name>Fe</name>
        <dbReference type="ChEBI" id="CHEBI:18248"/>
    </ligandPart>
</feature>
<evidence type="ECO:0000256" key="4">
    <source>
        <dbReference type="PIRSR" id="PIRSR602401-1"/>
    </source>
</evidence>
<dbReference type="InterPro" id="IPR036396">
    <property type="entry name" value="Cyt_P450_sf"/>
</dbReference>
<evidence type="ECO:0000256" key="2">
    <source>
        <dbReference type="ARBA" id="ARBA00022723"/>
    </source>
</evidence>
<evidence type="ECO:0000313" key="7">
    <source>
        <dbReference type="Proteomes" id="UP000678393"/>
    </source>
</evidence>
<dbReference type="GO" id="GO:0006082">
    <property type="term" value="P:organic acid metabolic process"/>
    <property type="evidence" value="ECO:0007669"/>
    <property type="project" value="TreeGrafter"/>
</dbReference>
<comment type="caution">
    <text evidence="6">The sequence shown here is derived from an EMBL/GenBank/DDBJ whole genome shotgun (WGS) entry which is preliminary data.</text>
</comment>
<keyword evidence="5" id="KW-0503">Monooxygenase</keyword>
<dbReference type="GO" id="GO:0006805">
    <property type="term" value="P:xenobiotic metabolic process"/>
    <property type="evidence" value="ECO:0007669"/>
    <property type="project" value="TreeGrafter"/>
</dbReference>
<keyword evidence="7" id="KW-1185">Reference proteome</keyword>
<gene>
    <name evidence="6" type="ORF">CUNI_LOCUS16226</name>
</gene>
<dbReference type="EMBL" id="CAJHNH020004187">
    <property type="protein sequence ID" value="CAG5130668.1"/>
    <property type="molecule type" value="Genomic_DNA"/>
</dbReference>
<dbReference type="SUPFAM" id="SSF48264">
    <property type="entry name" value="Cytochrome P450"/>
    <property type="match status" value="1"/>
</dbReference>
<keyword evidence="4 5" id="KW-0349">Heme</keyword>
<dbReference type="PRINTS" id="PR00385">
    <property type="entry name" value="P450"/>
</dbReference>
<dbReference type="PRINTS" id="PR00463">
    <property type="entry name" value="EP450I"/>
</dbReference>
<name>A0A8S3ZRS1_9EUPU</name>
<reference evidence="6" key="1">
    <citation type="submission" date="2021-04" db="EMBL/GenBank/DDBJ databases">
        <authorList>
            <consortium name="Molecular Ecology Group"/>
        </authorList>
    </citation>
    <scope>NUCLEOTIDE SEQUENCE</scope>
</reference>
<dbReference type="InterPro" id="IPR050182">
    <property type="entry name" value="Cytochrome_P450_fam2"/>
</dbReference>
<dbReference type="GO" id="GO:0005506">
    <property type="term" value="F:iron ion binding"/>
    <property type="evidence" value="ECO:0007669"/>
    <property type="project" value="InterPro"/>
</dbReference>
<protein>
    <recommendedName>
        <fullName evidence="8">Cytochrome P450</fullName>
    </recommendedName>
</protein>
<evidence type="ECO:0000256" key="3">
    <source>
        <dbReference type="ARBA" id="ARBA00023004"/>
    </source>
</evidence>
<dbReference type="PANTHER" id="PTHR24300">
    <property type="entry name" value="CYTOCHROME P450 508A4-RELATED"/>
    <property type="match status" value="1"/>
</dbReference>
<dbReference type="PROSITE" id="PS00086">
    <property type="entry name" value="CYTOCHROME_P450"/>
    <property type="match status" value="1"/>
</dbReference>
<dbReference type="GO" id="GO:0005737">
    <property type="term" value="C:cytoplasm"/>
    <property type="evidence" value="ECO:0007669"/>
    <property type="project" value="TreeGrafter"/>
</dbReference>
<dbReference type="InterPro" id="IPR002401">
    <property type="entry name" value="Cyt_P450_E_grp-I"/>
</dbReference>
<evidence type="ECO:0000256" key="5">
    <source>
        <dbReference type="RuleBase" id="RU000461"/>
    </source>
</evidence>